<keyword evidence="5 6" id="KW-0408">Iron</keyword>
<keyword evidence="3 6" id="KW-0479">Metal-binding</keyword>
<keyword evidence="2 6" id="KW-0349">Heme</keyword>
<dbReference type="GO" id="GO:0046872">
    <property type="term" value="F:metal ion binding"/>
    <property type="evidence" value="ECO:0007669"/>
    <property type="project" value="UniProtKB-KW"/>
</dbReference>
<dbReference type="Proteomes" id="UP000469430">
    <property type="component" value="Unassembled WGS sequence"/>
</dbReference>
<dbReference type="SUPFAM" id="SSF46626">
    <property type="entry name" value="Cytochrome c"/>
    <property type="match status" value="1"/>
</dbReference>
<accession>A0A6I4TW38</accession>
<evidence type="ECO:0000256" key="5">
    <source>
        <dbReference type="ARBA" id="ARBA00023004"/>
    </source>
</evidence>
<feature type="compositionally biased region" description="Low complexity" evidence="7">
    <location>
        <begin position="32"/>
        <end position="86"/>
    </location>
</feature>
<dbReference type="Gene3D" id="1.10.760.10">
    <property type="entry name" value="Cytochrome c-like domain"/>
    <property type="match status" value="1"/>
</dbReference>
<evidence type="ECO:0000256" key="7">
    <source>
        <dbReference type="SAM" id="MobiDB-lite"/>
    </source>
</evidence>
<dbReference type="AlphaFoldDB" id="A0A6I4TW38"/>
<evidence type="ECO:0000256" key="6">
    <source>
        <dbReference type="PROSITE-ProRule" id="PRU00433"/>
    </source>
</evidence>
<evidence type="ECO:0000256" key="8">
    <source>
        <dbReference type="SAM" id="SignalP"/>
    </source>
</evidence>
<dbReference type="PROSITE" id="PS51007">
    <property type="entry name" value="CYTC"/>
    <property type="match status" value="1"/>
</dbReference>
<dbReference type="InterPro" id="IPR036909">
    <property type="entry name" value="Cyt_c-like_dom_sf"/>
</dbReference>
<dbReference type="PRINTS" id="PR00604">
    <property type="entry name" value="CYTCHRMECIAB"/>
</dbReference>
<evidence type="ECO:0000256" key="1">
    <source>
        <dbReference type="ARBA" id="ARBA00022448"/>
    </source>
</evidence>
<comment type="caution">
    <text evidence="10">The sequence shown here is derived from an EMBL/GenBank/DDBJ whole genome shotgun (WGS) entry which is preliminary data.</text>
</comment>
<evidence type="ECO:0000313" key="11">
    <source>
        <dbReference type="Proteomes" id="UP000469430"/>
    </source>
</evidence>
<evidence type="ECO:0000256" key="3">
    <source>
        <dbReference type="ARBA" id="ARBA00022723"/>
    </source>
</evidence>
<dbReference type="RefSeq" id="WP_161391932.1">
    <property type="nucleotide sequence ID" value="NZ_JBHSCP010000002.1"/>
</dbReference>
<keyword evidence="1" id="KW-0813">Transport</keyword>
<protein>
    <submittedName>
        <fullName evidence="10">C-type cytochrome</fullName>
    </submittedName>
</protein>
<reference evidence="10 11" key="1">
    <citation type="submission" date="2019-12" db="EMBL/GenBank/DDBJ databases">
        <title>Genomic-based taxomic classification of the family Erythrobacteraceae.</title>
        <authorList>
            <person name="Xu L."/>
        </authorList>
    </citation>
    <scope>NUCLEOTIDE SEQUENCE [LARGE SCALE GENOMIC DNA]</scope>
    <source>
        <strain evidence="10 11">S36</strain>
    </source>
</reference>
<dbReference type="Pfam" id="PF00034">
    <property type="entry name" value="Cytochrom_C"/>
    <property type="match status" value="1"/>
</dbReference>
<keyword evidence="11" id="KW-1185">Reference proteome</keyword>
<keyword evidence="4" id="KW-0249">Electron transport</keyword>
<gene>
    <name evidence="10" type="ORF">GRI97_14520</name>
</gene>
<dbReference type="PROSITE" id="PS51257">
    <property type="entry name" value="PROKAR_LIPOPROTEIN"/>
    <property type="match status" value="1"/>
</dbReference>
<dbReference type="InterPro" id="IPR002327">
    <property type="entry name" value="Cyt_c_1A/1B"/>
</dbReference>
<evidence type="ECO:0000256" key="4">
    <source>
        <dbReference type="ARBA" id="ARBA00022982"/>
    </source>
</evidence>
<feature type="signal peptide" evidence="8">
    <location>
        <begin position="1"/>
        <end position="21"/>
    </location>
</feature>
<dbReference type="GO" id="GO:0009055">
    <property type="term" value="F:electron transfer activity"/>
    <property type="evidence" value="ECO:0007669"/>
    <property type="project" value="InterPro"/>
</dbReference>
<evidence type="ECO:0000313" key="10">
    <source>
        <dbReference type="EMBL" id="MXP00205.1"/>
    </source>
</evidence>
<organism evidence="10 11">
    <name type="scientific">Croceibacterium xixiisoli</name>
    <dbReference type="NCBI Taxonomy" id="1476466"/>
    <lineage>
        <taxon>Bacteria</taxon>
        <taxon>Pseudomonadati</taxon>
        <taxon>Pseudomonadota</taxon>
        <taxon>Alphaproteobacteria</taxon>
        <taxon>Sphingomonadales</taxon>
        <taxon>Erythrobacteraceae</taxon>
        <taxon>Croceibacterium</taxon>
    </lineage>
</organism>
<evidence type="ECO:0000259" key="9">
    <source>
        <dbReference type="PROSITE" id="PS51007"/>
    </source>
</evidence>
<feature type="region of interest" description="Disordered" evidence="7">
    <location>
        <begin position="24"/>
        <end position="86"/>
    </location>
</feature>
<keyword evidence="8" id="KW-0732">Signal</keyword>
<dbReference type="PANTHER" id="PTHR11961">
    <property type="entry name" value="CYTOCHROME C"/>
    <property type="match status" value="1"/>
</dbReference>
<evidence type="ECO:0000256" key="2">
    <source>
        <dbReference type="ARBA" id="ARBA00022617"/>
    </source>
</evidence>
<sequence length="199" mass="19501">MKNIKTTASALTLILALAACGGPPEEANVPEDPASPAAVASADTAVAPDAAATDAAAADATPTPAASESVAATPSPSATPTTAASAAATPAARASATAAPVAAAGPPPAFAQCSVCHKVGPGENGLGPSLANVFNAKAGDVAGFTFSNAMKESGLTWNQATLDEYLRDPRKVVPGTTMAFGGVKDDARRQAIIDYLKSL</sequence>
<dbReference type="EMBL" id="WTYJ01000003">
    <property type="protein sequence ID" value="MXP00205.1"/>
    <property type="molecule type" value="Genomic_DNA"/>
</dbReference>
<name>A0A6I4TW38_9SPHN</name>
<dbReference type="InterPro" id="IPR009056">
    <property type="entry name" value="Cyt_c-like_dom"/>
</dbReference>
<feature type="domain" description="Cytochrome c" evidence="9">
    <location>
        <begin position="100"/>
        <end position="199"/>
    </location>
</feature>
<dbReference type="OrthoDB" id="9805828at2"/>
<feature type="chain" id="PRO_5026057015" evidence="8">
    <location>
        <begin position="22"/>
        <end position="199"/>
    </location>
</feature>
<proteinExistence type="predicted"/>
<dbReference type="GO" id="GO:0020037">
    <property type="term" value="F:heme binding"/>
    <property type="evidence" value="ECO:0007669"/>
    <property type="project" value="InterPro"/>
</dbReference>